<evidence type="ECO:0000256" key="1">
    <source>
        <dbReference type="ARBA" id="ARBA00023015"/>
    </source>
</evidence>
<dbReference type="Gene3D" id="1.10.10.10">
    <property type="entry name" value="Winged helix-like DNA-binding domain superfamily/Winged helix DNA-binding domain"/>
    <property type="match status" value="1"/>
</dbReference>
<dbReference type="EMBL" id="JASZYV010000002">
    <property type="protein sequence ID" value="MDM0044855.1"/>
    <property type="molecule type" value="Genomic_DNA"/>
</dbReference>
<evidence type="ECO:0000256" key="2">
    <source>
        <dbReference type="ARBA" id="ARBA00023125"/>
    </source>
</evidence>
<name>A0ABT7NAG1_9BURK</name>
<protein>
    <submittedName>
        <fullName evidence="5">Lrp/AsnC family transcriptional regulator</fullName>
    </submittedName>
</protein>
<evidence type="ECO:0000259" key="4">
    <source>
        <dbReference type="PROSITE" id="PS50956"/>
    </source>
</evidence>
<dbReference type="PANTHER" id="PTHR30154">
    <property type="entry name" value="LEUCINE-RESPONSIVE REGULATORY PROTEIN"/>
    <property type="match status" value="1"/>
</dbReference>
<dbReference type="InterPro" id="IPR019888">
    <property type="entry name" value="Tscrpt_reg_AsnC-like"/>
</dbReference>
<dbReference type="InterPro" id="IPR019887">
    <property type="entry name" value="Tscrpt_reg_AsnC/Lrp_C"/>
</dbReference>
<dbReference type="InterPro" id="IPR036388">
    <property type="entry name" value="WH-like_DNA-bd_sf"/>
</dbReference>
<sequence>MQPLDRIDRILLERLQQDGRMSAQALSELVHLSPRATLNRIRRLEETGVIEGYRAQVSRSAAQQVAVFAEVTLKDQRQATVQRFERHVVECREVVGCWLVSGRYDYLLRLACQDLAHYRHLTNAWLDDVALGIDRIVTSTELQTVKEFTGFPLAT</sequence>
<dbReference type="SUPFAM" id="SSF46785">
    <property type="entry name" value="Winged helix' DNA-binding domain"/>
    <property type="match status" value="1"/>
</dbReference>
<dbReference type="Pfam" id="PF01037">
    <property type="entry name" value="AsnC_trans_reg"/>
    <property type="match status" value="1"/>
</dbReference>
<dbReference type="PANTHER" id="PTHR30154:SF34">
    <property type="entry name" value="TRANSCRIPTIONAL REGULATOR AZLB"/>
    <property type="match status" value="1"/>
</dbReference>
<comment type="caution">
    <text evidence="5">The sequence shown here is derived from an EMBL/GenBank/DDBJ whole genome shotgun (WGS) entry which is preliminary data.</text>
</comment>
<organism evidence="5 6">
    <name type="scientific">Variovorax dokdonensis</name>
    <dbReference type="NCBI Taxonomy" id="344883"/>
    <lineage>
        <taxon>Bacteria</taxon>
        <taxon>Pseudomonadati</taxon>
        <taxon>Pseudomonadota</taxon>
        <taxon>Betaproteobacteria</taxon>
        <taxon>Burkholderiales</taxon>
        <taxon>Comamonadaceae</taxon>
        <taxon>Variovorax</taxon>
    </lineage>
</organism>
<dbReference type="Gene3D" id="3.30.70.920">
    <property type="match status" value="1"/>
</dbReference>
<dbReference type="InterPro" id="IPR036390">
    <property type="entry name" value="WH_DNA-bd_sf"/>
</dbReference>
<reference evidence="5" key="1">
    <citation type="submission" date="2023-06" db="EMBL/GenBank/DDBJ databases">
        <authorList>
            <person name="Jiang Y."/>
            <person name="Liu Q."/>
        </authorList>
    </citation>
    <scope>NUCLEOTIDE SEQUENCE</scope>
    <source>
        <strain evidence="5">CGMCC 1.12089</strain>
    </source>
</reference>
<keyword evidence="1" id="KW-0805">Transcription regulation</keyword>
<keyword evidence="2" id="KW-0238">DNA-binding</keyword>
<dbReference type="InterPro" id="IPR011008">
    <property type="entry name" value="Dimeric_a/b-barrel"/>
</dbReference>
<dbReference type="Pfam" id="PF13412">
    <property type="entry name" value="HTH_24"/>
    <property type="match status" value="1"/>
</dbReference>
<keyword evidence="6" id="KW-1185">Reference proteome</keyword>
<dbReference type="PRINTS" id="PR00033">
    <property type="entry name" value="HTHASNC"/>
</dbReference>
<dbReference type="RefSeq" id="WP_286659966.1">
    <property type="nucleotide sequence ID" value="NZ_JASZYV010000002.1"/>
</dbReference>
<keyword evidence="3" id="KW-0804">Transcription</keyword>
<dbReference type="InterPro" id="IPR000485">
    <property type="entry name" value="AsnC-type_HTH_dom"/>
</dbReference>
<evidence type="ECO:0000313" key="6">
    <source>
        <dbReference type="Proteomes" id="UP001174908"/>
    </source>
</evidence>
<feature type="domain" description="HTH asnC-type" evidence="4">
    <location>
        <begin position="4"/>
        <end position="69"/>
    </location>
</feature>
<dbReference type="PROSITE" id="PS50956">
    <property type="entry name" value="HTH_ASNC_2"/>
    <property type="match status" value="1"/>
</dbReference>
<dbReference type="SUPFAM" id="SSF54909">
    <property type="entry name" value="Dimeric alpha+beta barrel"/>
    <property type="match status" value="1"/>
</dbReference>
<proteinExistence type="predicted"/>
<gene>
    <name evidence="5" type="ORF">QTH91_10200</name>
</gene>
<dbReference type="Proteomes" id="UP001174908">
    <property type="component" value="Unassembled WGS sequence"/>
</dbReference>
<dbReference type="SMART" id="SM00344">
    <property type="entry name" value="HTH_ASNC"/>
    <property type="match status" value="1"/>
</dbReference>
<accession>A0ABT7NAG1</accession>
<evidence type="ECO:0000256" key="3">
    <source>
        <dbReference type="ARBA" id="ARBA00023163"/>
    </source>
</evidence>
<evidence type="ECO:0000313" key="5">
    <source>
        <dbReference type="EMBL" id="MDM0044855.1"/>
    </source>
</evidence>